<feature type="chain" id="PRO_5043438752" description="Sema domain-containing protein" evidence="2">
    <location>
        <begin position="23"/>
        <end position="259"/>
    </location>
</feature>
<protein>
    <recommendedName>
        <fullName evidence="3">Sema domain-containing protein</fullName>
    </recommendedName>
</protein>
<accession>A0AAV2QPD0</accession>
<dbReference type="GO" id="GO:0030335">
    <property type="term" value="P:positive regulation of cell migration"/>
    <property type="evidence" value="ECO:0007669"/>
    <property type="project" value="TreeGrafter"/>
</dbReference>
<gene>
    <name evidence="4" type="ORF">MNOR_LOCUS14536</name>
</gene>
<dbReference type="PANTHER" id="PTHR11036:SF79">
    <property type="entry name" value="SEMAPHORIN 5C, ISOFORM A"/>
    <property type="match status" value="1"/>
</dbReference>
<dbReference type="GO" id="GO:0005886">
    <property type="term" value="C:plasma membrane"/>
    <property type="evidence" value="ECO:0007669"/>
    <property type="project" value="TreeGrafter"/>
</dbReference>
<comment type="caution">
    <text evidence="4">The sequence shown here is derived from an EMBL/GenBank/DDBJ whole genome shotgun (WGS) entry which is preliminary data.</text>
</comment>
<dbReference type="PANTHER" id="PTHR11036">
    <property type="entry name" value="SEMAPHORIN"/>
    <property type="match status" value="1"/>
</dbReference>
<evidence type="ECO:0000259" key="3">
    <source>
        <dbReference type="PROSITE" id="PS51004"/>
    </source>
</evidence>
<sequence>MKILEMLQALLVIPFITDLVQAVPESPGHGAHEVVAKTLSYNELFDNIDRFSISGIKSYSALLFDPTRYQVIVGARDRIFRLSLTGLQLLGASDWSANKSTVATCTIKGQSAEACHNYIKLLHLNNGRVLVCGTNAFSPICTWRRLSDIDHIEAWEKGVARSPFNPVHSVTSLMTTDGSLYVGTPTDFSGRENAFMRAMGPGERLRTHQYDTKWLSEPTFVSSFEAGGFVYFVFRENAVESMNCRNQVYSRIGRVCKSD</sequence>
<dbReference type="GO" id="GO:0007411">
    <property type="term" value="P:axon guidance"/>
    <property type="evidence" value="ECO:0007669"/>
    <property type="project" value="TreeGrafter"/>
</dbReference>
<dbReference type="SUPFAM" id="SSF101912">
    <property type="entry name" value="Sema domain"/>
    <property type="match status" value="1"/>
</dbReference>
<feature type="non-terminal residue" evidence="4">
    <location>
        <position position="259"/>
    </location>
</feature>
<proteinExistence type="predicted"/>
<dbReference type="GO" id="GO:0071526">
    <property type="term" value="P:semaphorin-plexin signaling pathway"/>
    <property type="evidence" value="ECO:0007669"/>
    <property type="project" value="TreeGrafter"/>
</dbReference>
<dbReference type="EMBL" id="CAXKWB010008739">
    <property type="protein sequence ID" value="CAL4092180.1"/>
    <property type="molecule type" value="Genomic_DNA"/>
</dbReference>
<keyword evidence="2" id="KW-0732">Signal</keyword>
<dbReference type="InterPro" id="IPR027231">
    <property type="entry name" value="Semaphorin"/>
</dbReference>
<dbReference type="GO" id="GO:0030215">
    <property type="term" value="F:semaphorin receptor binding"/>
    <property type="evidence" value="ECO:0007669"/>
    <property type="project" value="InterPro"/>
</dbReference>
<dbReference type="InterPro" id="IPR015943">
    <property type="entry name" value="WD40/YVTN_repeat-like_dom_sf"/>
</dbReference>
<evidence type="ECO:0000256" key="2">
    <source>
        <dbReference type="SAM" id="SignalP"/>
    </source>
</evidence>
<reference evidence="4 5" key="1">
    <citation type="submission" date="2024-05" db="EMBL/GenBank/DDBJ databases">
        <authorList>
            <person name="Wallberg A."/>
        </authorList>
    </citation>
    <scope>NUCLEOTIDE SEQUENCE [LARGE SCALE GENOMIC DNA]</scope>
</reference>
<organism evidence="4 5">
    <name type="scientific">Meganyctiphanes norvegica</name>
    <name type="common">Northern krill</name>
    <name type="synonym">Thysanopoda norvegica</name>
    <dbReference type="NCBI Taxonomy" id="48144"/>
    <lineage>
        <taxon>Eukaryota</taxon>
        <taxon>Metazoa</taxon>
        <taxon>Ecdysozoa</taxon>
        <taxon>Arthropoda</taxon>
        <taxon>Crustacea</taxon>
        <taxon>Multicrustacea</taxon>
        <taxon>Malacostraca</taxon>
        <taxon>Eumalacostraca</taxon>
        <taxon>Eucarida</taxon>
        <taxon>Euphausiacea</taxon>
        <taxon>Euphausiidae</taxon>
        <taxon>Meganyctiphanes</taxon>
    </lineage>
</organism>
<dbReference type="AlphaFoldDB" id="A0AAV2QPD0"/>
<dbReference type="GO" id="GO:0045499">
    <property type="term" value="F:chemorepellent activity"/>
    <property type="evidence" value="ECO:0007669"/>
    <property type="project" value="TreeGrafter"/>
</dbReference>
<evidence type="ECO:0000256" key="1">
    <source>
        <dbReference type="PROSITE-ProRule" id="PRU00352"/>
    </source>
</evidence>
<comment type="caution">
    <text evidence="1">Lacks conserved residue(s) required for the propagation of feature annotation.</text>
</comment>
<evidence type="ECO:0000313" key="4">
    <source>
        <dbReference type="EMBL" id="CAL4092180.1"/>
    </source>
</evidence>
<evidence type="ECO:0000313" key="5">
    <source>
        <dbReference type="Proteomes" id="UP001497623"/>
    </source>
</evidence>
<keyword evidence="5" id="KW-1185">Reference proteome</keyword>
<dbReference type="Gene3D" id="2.130.10.10">
    <property type="entry name" value="YVTN repeat-like/Quinoprotein amine dehydrogenase"/>
    <property type="match status" value="1"/>
</dbReference>
<dbReference type="InterPro" id="IPR001627">
    <property type="entry name" value="Semap_dom"/>
</dbReference>
<feature type="signal peptide" evidence="2">
    <location>
        <begin position="1"/>
        <end position="22"/>
    </location>
</feature>
<feature type="domain" description="Sema" evidence="3">
    <location>
        <begin position="36"/>
        <end position="259"/>
    </location>
</feature>
<name>A0AAV2QPD0_MEGNR</name>
<dbReference type="SMART" id="SM00630">
    <property type="entry name" value="Sema"/>
    <property type="match status" value="1"/>
</dbReference>
<dbReference type="InterPro" id="IPR036352">
    <property type="entry name" value="Semap_dom_sf"/>
</dbReference>
<dbReference type="Proteomes" id="UP001497623">
    <property type="component" value="Unassembled WGS sequence"/>
</dbReference>
<dbReference type="PROSITE" id="PS51004">
    <property type="entry name" value="SEMA"/>
    <property type="match status" value="1"/>
</dbReference>